<feature type="compositionally biased region" description="Low complexity" evidence="1">
    <location>
        <begin position="34"/>
        <end position="53"/>
    </location>
</feature>
<reference evidence="2 3" key="1">
    <citation type="submission" date="2017-10" db="EMBL/GenBank/DDBJ databases">
        <title>Development of genomic resources for the powdery mildew, Erysiphe pulchra.</title>
        <authorList>
            <person name="Wadl P.A."/>
            <person name="Mack B.M."/>
            <person name="Moore G."/>
            <person name="Beltz S.B."/>
        </authorList>
    </citation>
    <scope>NUCLEOTIDE SEQUENCE [LARGE SCALE GENOMIC DNA]</scope>
    <source>
        <strain evidence="2">Cflorida</strain>
    </source>
</reference>
<proteinExistence type="predicted"/>
<gene>
    <name evidence="2" type="ORF">EPUL_003844</name>
</gene>
<accession>A0A2S4PU40</accession>
<dbReference type="Proteomes" id="UP000237438">
    <property type="component" value="Unassembled WGS sequence"/>
</dbReference>
<dbReference type="EMBL" id="PEDP01000566">
    <property type="protein sequence ID" value="POS85556.1"/>
    <property type="molecule type" value="Genomic_DNA"/>
</dbReference>
<feature type="region of interest" description="Disordered" evidence="1">
    <location>
        <begin position="191"/>
        <end position="225"/>
    </location>
</feature>
<feature type="region of interest" description="Disordered" evidence="1">
    <location>
        <begin position="1"/>
        <end position="82"/>
    </location>
</feature>
<dbReference type="OrthoDB" id="3611560at2759"/>
<name>A0A2S4PU40_9PEZI</name>
<sequence length="384" mass="42516">MTDLMEISQESQAPSTESSHHPPPMPPVPPIPNSSPLIASLSSPSKIPPSNKIELGRQILKPVAPSKRPISERPLHNSWKNSDTANAFLPQELAEIIANRQRRDPNFAAADSSPPPPRVPIHTRPNKGNGNESNKGKIKDKNLSKIAVATPRIASNQYSNLSTSKEIELPRIIINNDRPWASVVRKGQKKARAVQNSNIHVTARNKESPRASHKDNSSTSRSDKRLFVRLPHDHEWRNLSPAGIREVIVKKLQISSSLIGKIKPVHSGFALSPCNTEARETILKVGNGLFLLGAKLEPATNLVPILIPTIPSSIRMEQGQVDVNNSMLADEIERVCLIRPAYLKLYGRNNINAPHRIWMVYFTKAPRSGFRALDESGIARPFKK</sequence>
<evidence type="ECO:0000313" key="3">
    <source>
        <dbReference type="Proteomes" id="UP000237438"/>
    </source>
</evidence>
<protein>
    <submittedName>
        <fullName evidence="2">Uncharacterized protein</fullName>
    </submittedName>
</protein>
<feature type="region of interest" description="Disordered" evidence="1">
    <location>
        <begin position="106"/>
        <end position="143"/>
    </location>
</feature>
<evidence type="ECO:0000256" key="1">
    <source>
        <dbReference type="SAM" id="MobiDB-lite"/>
    </source>
</evidence>
<organism evidence="2 3">
    <name type="scientific">Erysiphe pulchra</name>
    <dbReference type="NCBI Taxonomy" id="225359"/>
    <lineage>
        <taxon>Eukaryota</taxon>
        <taxon>Fungi</taxon>
        <taxon>Dikarya</taxon>
        <taxon>Ascomycota</taxon>
        <taxon>Pezizomycotina</taxon>
        <taxon>Leotiomycetes</taxon>
        <taxon>Erysiphales</taxon>
        <taxon>Erysiphaceae</taxon>
        <taxon>Erysiphe</taxon>
    </lineage>
</organism>
<feature type="compositionally biased region" description="Pro residues" evidence="1">
    <location>
        <begin position="21"/>
        <end position="33"/>
    </location>
</feature>
<keyword evidence="3" id="KW-1185">Reference proteome</keyword>
<feature type="compositionally biased region" description="Basic and acidic residues" evidence="1">
    <location>
        <begin position="204"/>
        <end position="225"/>
    </location>
</feature>
<dbReference type="AlphaFoldDB" id="A0A2S4PU40"/>
<comment type="caution">
    <text evidence="2">The sequence shown here is derived from an EMBL/GenBank/DDBJ whole genome shotgun (WGS) entry which is preliminary data.</text>
</comment>
<evidence type="ECO:0000313" key="2">
    <source>
        <dbReference type="EMBL" id="POS85556.1"/>
    </source>
</evidence>
<feature type="compositionally biased region" description="Basic and acidic residues" evidence="1">
    <location>
        <begin position="134"/>
        <end position="143"/>
    </location>
</feature>